<dbReference type="GeneID" id="18811823"/>
<evidence type="ECO:0000313" key="1">
    <source>
        <dbReference type="EMBL" id="EGO21869.1"/>
    </source>
</evidence>
<dbReference type="EMBL" id="GL945438">
    <property type="protein sequence ID" value="EGO21869.1"/>
    <property type="molecule type" value="Genomic_DNA"/>
</dbReference>
<dbReference type="KEGG" id="sla:SERLADRAFT_397369"/>
<reference evidence="1" key="1">
    <citation type="submission" date="2011-04" db="EMBL/GenBank/DDBJ databases">
        <title>Evolution of plant cell wall degrading machinery underlies the functional diversity of forest fungi.</title>
        <authorList>
            <consortium name="US DOE Joint Genome Institute (JGI-PGF)"/>
            <person name="Eastwood D.C."/>
            <person name="Floudas D."/>
            <person name="Binder M."/>
            <person name="Majcherczyk A."/>
            <person name="Schneider P."/>
            <person name="Aerts A."/>
            <person name="Asiegbu F.O."/>
            <person name="Baker S.E."/>
            <person name="Barry K."/>
            <person name="Bendiksby M."/>
            <person name="Blumentritt M."/>
            <person name="Coutinho P.M."/>
            <person name="Cullen D."/>
            <person name="Cullen D."/>
            <person name="Gathman A."/>
            <person name="Goodell B."/>
            <person name="Henrissat B."/>
            <person name="Ihrmark K."/>
            <person name="Kauserud H."/>
            <person name="Kohler A."/>
            <person name="LaButti K."/>
            <person name="Lapidus A."/>
            <person name="Lavin J.L."/>
            <person name="Lee Y.-H."/>
            <person name="Lindquist E."/>
            <person name="Lilly W."/>
            <person name="Lucas S."/>
            <person name="Morin E."/>
            <person name="Murat C."/>
            <person name="Oguiza J.A."/>
            <person name="Park J."/>
            <person name="Pisabarro A.G."/>
            <person name="Riley R."/>
            <person name="Rosling A."/>
            <person name="Salamov A."/>
            <person name="Schmidt O."/>
            <person name="Schmutz J."/>
            <person name="Skrede I."/>
            <person name="Stenlid J."/>
            <person name="Wiebenga A."/>
            <person name="Xie X."/>
            <person name="Kues U."/>
            <person name="Hibbett D.S."/>
            <person name="Hoffmeister D."/>
            <person name="Hogberg N."/>
            <person name="Martin F."/>
            <person name="Grigoriev I.V."/>
            <person name="Watkinson S.C."/>
        </authorList>
    </citation>
    <scope>NUCLEOTIDE SEQUENCE</scope>
    <source>
        <strain evidence="1">S7.9</strain>
    </source>
</reference>
<dbReference type="Proteomes" id="UP000008064">
    <property type="component" value="Unassembled WGS sequence"/>
</dbReference>
<gene>
    <name evidence="1" type="ORF">SERLADRAFT_397369</name>
</gene>
<dbReference type="RefSeq" id="XP_007321655.1">
    <property type="nucleotide sequence ID" value="XM_007321593.1"/>
</dbReference>
<proteinExistence type="predicted"/>
<feature type="non-terminal residue" evidence="1">
    <location>
        <position position="1"/>
    </location>
</feature>
<dbReference type="HOGENOM" id="CLU_3129988_0_0_1"/>
<name>F8P5I2_SERL9</name>
<protein>
    <submittedName>
        <fullName evidence="1">Uncharacterized protein</fullName>
    </submittedName>
</protein>
<accession>F8P5I2</accession>
<sequence length="50" mass="5832">RLTMWCDVAIVIHIRFDVDCSNCRRVTLYDSEYATSLILTNVIEPAREDN</sequence>
<organism>
    <name type="scientific">Serpula lacrymans var. lacrymans (strain S7.9)</name>
    <name type="common">Dry rot fungus</name>
    <dbReference type="NCBI Taxonomy" id="578457"/>
    <lineage>
        <taxon>Eukaryota</taxon>
        <taxon>Fungi</taxon>
        <taxon>Dikarya</taxon>
        <taxon>Basidiomycota</taxon>
        <taxon>Agaricomycotina</taxon>
        <taxon>Agaricomycetes</taxon>
        <taxon>Agaricomycetidae</taxon>
        <taxon>Boletales</taxon>
        <taxon>Coniophorineae</taxon>
        <taxon>Serpulaceae</taxon>
        <taxon>Serpula</taxon>
    </lineage>
</organism>
<dbReference type="AlphaFoldDB" id="F8P5I2"/>